<proteinExistence type="predicted"/>
<accession>A0AAN9I2E7</accession>
<dbReference type="AlphaFoldDB" id="A0AAN9I2E7"/>
<protein>
    <submittedName>
        <fullName evidence="1">Uncharacterized protein</fullName>
    </submittedName>
</protein>
<reference evidence="1 2" key="1">
    <citation type="submission" date="2024-01" db="EMBL/GenBank/DDBJ databases">
        <title>The genomes of 5 underutilized Papilionoideae crops provide insights into root nodulation and disease resistance.</title>
        <authorList>
            <person name="Yuan L."/>
        </authorList>
    </citation>
    <scope>NUCLEOTIDE SEQUENCE [LARGE SCALE GENOMIC DNA]</scope>
    <source>
        <strain evidence="1">LY-2023</strain>
        <tissue evidence="1">Leaf</tissue>
    </source>
</reference>
<organism evidence="1 2">
    <name type="scientific">Clitoria ternatea</name>
    <name type="common">Butterfly pea</name>
    <dbReference type="NCBI Taxonomy" id="43366"/>
    <lineage>
        <taxon>Eukaryota</taxon>
        <taxon>Viridiplantae</taxon>
        <taxon>Streptophyta</taxon>
        <taxon>Embryophyta</taxon>
        <taxon>Tracheophyta</taxon>
        <taxon>Spermatophyta</taxon>
        <taxon>Magnoliopsida</taxon>
        <taxon>eudicotyledons</taxon>
        <taxon>Gunneridae</taxon>
        <taxon>Pentapetalae</taxon>
        <taxon>rosids</taxon>
        <taxon>fabids</taxon>
        <taxon>Fabales</taxon>
        <taxon>Fabaceae</taxon>
        <taxon>Papilionoideae</taxon>
        <taxon>50 kb inversion clade</taxon>
        <taxon>NPAAA clade</taxon>
        <taxon>indigoferoid/millettioid clade</taxon>
        <taxon>Phaseoleae</taxon>
        <taxon>Clitoria</taxon>
    </lineage>
</organism>
<evidence type="ECO:0000313" key="1">
    <source>
        <dbReference type="EMBL" id="KAK7262614.1"/>
    </source>
</evidence>
<keyword evidence="2" id="KW-1185">Reference proteome</keyword>
<name>A0AAN9I2E7_CLITE</name>
<comment type="caution">
    <text evidence="1">The sequence shown here is derived from an EMBL/GenBank/DDBJ whole genome shotgun (WGS) entry which is preliminary data.</text>
</comment>
<dbReference type="Proteomes" id="UP001359559">
    <property type="component" value="Unassembled WGS sequence"/>
</dbReference>
<sequence length="227" mass="25186">MPGLHATRYRYVFLIETWNLYSIDSKVVLDCEDVTHVFGDSARISLNPPRLISWVAPPSSWVCLSTDGSSLGNLGPVSIGGLLQNHIIGERVVNAFPGCCQLAFRSAHSASEPYPFSYKIPITSPIAHTFLLPPPFSLVNSHPIQSLQLLFCLLTRAKEVSHSSVTQARSNPLLLPIGNLLSLLESSKRERVLWDCIFLGSRKDDVQIVYQSFRFGFREFPSNGEGV</sequence>
<gene>
    <name evidence="1" type="ORF">RJT34_30189</name>
</gene>
<evidence type="ECO:0000313" key="2">
    <source>
        <dbReference type="Proteomes" id="UP001359559"/>
    </source>
</evidence>
<dbReference type="EMBL" id="JAYKXN010000008">
    <property type="protein sequence ID" value="KAK7262614.1"/>
    <property type="molecule type" value="Genomic_DNA"/>
</dbReference>